<dbReference type="PANTHER" id="PTHR46577:SF2">
    <property type="entry name" value="TRANSCRIPTIONAL REGULATORY PROTEIN"/>
    <property type="match status" value="1"/>
</dbReference>
<dbReference type="Proteomes" id="UP001595848">
    <property type="component" value="Unassembled WGS sequence"/>
</dbReference>
<proteinExistence type="predicted"/>
<dbReference type="InterPro" id="IPR004839">
    <property type="entry name" value="Aminotransferase_I/II_large"/>
</dbReference>
<dbReference type="CDD" id="cd00609">
    <property type="entry name" value="AAT_like"/>
    <property type="match status" value="1"/>
</dbReference>
<dbReference type="InterPro" id="IPR000524">
    <property type="entry name" value="Tscrpt_reg_HTH_GntR"/>
</dbReference>
<gene>
    <name evidence="5" type="ORF">ACFOY1_17880</name>
</gene>
<sequence>MMFFQPLRGKGAPTLVDQVAQALQAAMESQLLRPGMAVPSVRQFARTHGLSTFTVAAAYGRLVAQGWLAARPGSAYRVASRAAARPAAADAPWRPPKMGESWLLADVFADHSIPIKSGCGWLPSEWLNEAGLQQSLRQLARVPAAQIAGYGHPYGYAPLREHMLQVLAERGVTAQPSQIVLTQGATQALDIVIRTLFRAGDVVLVELPCYANLLPCLRLAGLEILGVPRSAEGLCIDTLQRLAASRSVKGLFVNTVLHNPTGASLSMANAFQVLQVAERHGFWVIEDDVSRDLLPGIGPMLLALAGTRRVVHVSGFSKSITPSVRVGYIVAAQELATAFVRTRMAMSLTPAEMLERMVYQVLRQGRHQAHLARVRDRLGEAHETLCGLMDSHGFEVFARPGAGLFLWARPAGRWRERGAARLAEIALRDGIWLAPGGYFDPAGADAGWLRFNVAYSLDPLLWKFMRRVGAAA</sequence>
<dbReference type="PROSITE" id="PS50949">
    <property type="entry name" value="HTH_GNTR"/>
    <property type="match status" value="1"/>
</dbReference>
<keyword evidence="1" id="KW-0805">Transcription regulation</keyword>
<evidence type="ECO:0000256" key="3">
    <source>
        <dbReference type="ARBA" id="ARBA00023163"/>
    </source>
</evidence>
<organism evidence="5 6">
    <name type="scientific">Candidimonas humi</name>
    <dbReference type="NCBI Taxonomy" id="683355"/>
    <lineage>
        <taxon>Bacteria</taxon>
        <taxon>Pseudomonadati</taxon>
        <taxon>Pseudomonadota</taxon>
        <taxon>Betaproteobacteria</taxon>
        <taxon>Burkholderiales</taxon>
        <taxon>Alcaligenaceae</taxon>
        <taxon>Candidimonas</taxon>
    </lineage>
</organism>
<dbReference type="PANTHER" id="PTHR46577">
    <property type="entry name" value="HTH-TYPE TRANSCRIPTIONAL REGULATORY PROTEIN GABR"/>
    <property type="match status" value="1"/>
</dbReference>
<keyword evidence="6" id="KW-1185">Reference proteome</keyword>
<keyword evidence="5" id="KW-0032">Aminotransferase</keyword>
<name>A0ABV8P0Z3_9BURK</name>
<accession>A0ABV8P0Z3</accession>
<evidence type="ECO:0000259" key="4">
    <source>
        <dbReference type="PROSITE" id="PS50949"/>
    </source>
</evidence>
<feature type="domain" description="HTH gntR-type" evidence="4">
    <location>
        <begin position="13"/>
        <end position="81"/>
    </location>
</feature>
<keyword evidence="5" id="KW-0808">Transferase</keyword>
<dbReference type="RefSeq" id="WP_217965476.1">
    <property type="nucleotide sequence ID" value="NZ_JAHTBN010000006.1"/>
</dbReference>
<keyword evidence="2" id="KW-0238">DNA-binding</keyword>
<dbReference type="CDD" id="cd07377">
    <property type="entry name" value="WHTH_GntR"/>
    <property type="match status" value="1"/>
</dbReference>
<dbReference type="EMBL" id="JBHSBV010000007">
    <property type="protein sequence ID" value="MFC4202826.1"/>
    <property type="molecule type" value="Genomic_DNA"/>
</dbReference>
<dbReference type="Pfam" id="PF00155">
    <property type="entry name" value="Aminotran_1_2"/>
    <property type="match status" value="1"/>
</dbReference>
<evidence type="ECO:0000256" key="1">
    <source>
        <dbReference type="ARBA" id="ARBA00023015"/>
    </source>
</evidence>
<dbReference type="GO" id="GO:0008483">
    <property type="term" value="F:transaminase activity"/>
    <property type="evidence" value="ECO:0007669"/>
    <property type="project" value="UniProtKB-KW"/>
</dbReference>
<reference evidence="6" key="1">
    <citation type="journal article" date="2019" name="Int. J. Syst. Evol. Microbiol.">
        <title>The Global Catalogue of Microorganisms (GCM) 10K type strain sequencing project: providing services to taxonomists for standard genome sequencing and annotation.</title>
        <authorList>
            <consortium name="The Broad Institute Genomics Platform"/>
            <consortium name="The Broad Institute Genome Sequencing Center for Infectious Disease"/>
            <person name="Wu L."/>
            <person name="Ma J."/>
        </authorList>
    </citation>
    <scope>NUCLEOTIDE SEQUENCE [LARGE SCALE GENOMIC DNA]</scope>
    <source>
        <strain evidence="6">LMG 24813</strain>
    </source>
</reference>
<dbReference type="InterPro" id="IPR051446">
    <property type="entry name" value="HTH_trans_reg/aminotransferase"/>
</dbReference>
<evidence type="ECO:0000313" key="6">
    <source>
        <dbReference type="Proteomes" id="UP001595848"/>
    </source>
</evidence>
<dbReference type="SMART" id="SM00345">
    <property type="entry name" value="HTH_GNTR"/>
    <property type="match status" value="1"/>
</dbReference>
<comment type="caution">
    <text evidence="5">The sequence shown here is derived from an EMBL/GenBank/DDBJ whole genome shotgun (WGS) entry which is preliminary data.</text>
</comment>
<evidence type="ECO:0000313" key="5">
    <source>
        <dbReference type="EMBL" id="MFC4202826.1"/>
    </source>
</evidence>
<evidence type="ECO:0000256" key="2">
    <source>
        <dbReference type="ARBA" id="ARBA00023125"/>
    </source>
</evidence>
<keyword evidence="3" id="KW-0804">Transcription</keyword>
<dbReference type="Pfam" id="PF00392">
    <property type="entry name" value="GntR"/>
    <property type="match status" value="1"/>
</dbReference>
<protein>
    <submittedName>
        <fullName evidence="5">PLP-dependent aminotransferase family protein</fullName>
    </submittedName>
</protein>